<reference evidence="1 2" key="1">
    <citation type="journal article" date="2022" name="bioRxiv">
        <title>The genome of the oomycete Peronosclerospora sorghi, a cosmopolitan pathogen of maize and sorghum, is inflated with dispersed pseudogenes.</title>
        <authorList>
            <person name="Fletcher K."/>
            <person name="Martin F."/>
            <person name="Isakeit T."/>
            <person name="Cavanaugh K."/>
            <person name="Magill C."/>
            <person name="Michelmore R."/>
        </authorList>
    </citation>
    <scope>NUCLEOTIDE SEQUENCE [LARGE SCALE GENOMIC DNA]</scope>
    <source>
        <strain evidence="1">P6</strain>
    </source>
</reference>
<dbReference type="Proteomes" id="UP001163321">
    <property type="component" value="Chromosome 6"/>
</dbReference>
<evidence type="ECO:0000313" key="1">
    <source>
        <dbReference type="EMBL" id="KAI9910172.1"/>
    </source>
</evidence>
<proteinExistence type="predicted"/>
<name>A0ACC0VV70_9STRA</name>
<keyword evidence="2" id="KW-1185">Reference proteome</keyword>
<accession>A0ACC0VV70</accession>
<dbReference type="EMBL" id="CM047585">
    <property type="protein sequence ID" value="KAI9910172.1"/>
    <property type="molecule type" value="Genomic_DNA"/>
</dbReference>
<sequence>MSVETRDTSILNMVHRQPIASSRHFHKLRDGRKICHDCCNYMLLDSSEVRLSSPCEPVLWVNLLVTYATIGARRRERSVGLYEGHWHSSSRVYLVESCVLNAHKKKGTSTHGDNPLQNHVTRGLCLSEVSQIQHMVRSGTHAAPRVTSIDKVRVLLHCTSARTNCTHRALVTTDSLGERDSNSLRTTIRSHSFCLGARSYPCIH</sequence>
<protein>
    <submittedName>
        <fullName evidence="1">Uncharacterized protein</fullName>
    </submittedName>
</protein>
<organism evidence="1 2">
    <name type="scientific">Peronosclerospora sorghi</name>
    <dbReference type="NCBI Taxonomy" id="230839"/>
    <lineage>
        <taxon>Eukaryota</taxon>
        <taxon>Sar</taxon>
        <taxon>Stramenopiles</taxon>
        <taxon>Oomycota</taxon>
        <taxon>Peronosporomycetes</taxon>
        <taxon>Peronosporales</taxon>
        <taxon>Peronosporaceae</taxon>
        <taxon>Peronosclerospora</taxon>
    </lineage>
</organism>
<gene>
    <name evidence="1" type="ORF">PsorP6_011196</name>
</gene>
<comment type="caution">
    <text evidence="1">The sequence shown here is derived from an EMBL/GenBank/DDBJ whole genome shotgun (WGS) entry which is preliminary data.</text>
</comment>
<evidence type="ECO:0000313" key="2">
    <source>
        <dbReference type="Proteomes" id="UP001163321"/>
    </source>
</evidence>